<dbReference type="Proteomes" id="UP000000483">
    <property type="component" value="Chromosome"/>
</dbReference>
<reference evidence="1 2" key="1">
    <citation type="journal article" date="2011" name="Stand. Genomic Sci.">
        <title>Complete genome sequence of the acetate-degrading sulfate reducer Desulfobacca acetoxidans type strain (ASRB2).</title>
        <authorList>
            <person name="Goker M."/>
            <person name="Teshima H."/>
            <person name="Lapidus A."/>
            <person name="Nolan M."/>
            <person name="Lucas S."/>
            <person name="Hammon N."/>
            <person name="Deshpande S."/>
            <person name="Cheng J.F."/>
            <person name="Tapia R."/>
            <person name="Han C."/>
            <person name="Goodwin L."/>
            <person name="Pitluck S."/>
            <person name="Huntemann M."/>
            <person name="Liolios K."/>
            <person name="Ivanova N."/>
            <person name="Pagani I."/>
            <person name="Mavromatis K."/>
            <person name="Ovchinikova G."/>
            <person name="Pati A."/>
            <person name="Chen A."/>
            <person name="Palaniappan K."/>
            <person name="Land M."/>
            <person name="Hauser L."/>
            <person name="Brambilla E.M."/>
            <person name="Rohde M."/>
            <person name="Spring S."/>
            <person name="Detter J.C."/>
            <person name="Woyke T."/>
            <person name="Bristow J."/>
            <person name="Eisen J.A."/>
            <person name="Markowitz V."/>
            <person name="Hugenholtz P."/>
            <person name="Kyrpides N.C."/>
            <person name="Klenk H.P."/>
        </authorList>
    </citation>
    <scope>NUCLEOTIDE SEQUENCE [LARGE SCALE GENOMIC DNA]</scope>
    <source>
        <strain evidence="2">ATCC 700848 / DSM 11109 / ASRB2</strain>
    </source>
</reference>
<name>F2NF92_DESAR</name>
<dbReference type="AlphaFoldDB" id="F2NF92"/>
<proteinExistence type="predicted"/>
<protein>
    <submittedName>
        <fullName evidence="1">Uncharacterized protein</fullName>
    </submittedName>
</protein>
<dbReference type="KEGG" id="dao:Desac_0768"/>
<dbReference type="RefSeq" id="WP_013705760.1">
    <property type="nucleotide sequence ID" value="NC_015388.1"/>
</dbReference>
<dbReference type="EMBL" id="CP002629">
    <property type="protein sequence ID" value="AEB08647.1"/>
    <property type="molecule type" value="Genomic_DNA"/>
</dbReference>
<dbReference type="HOGENOM" id="CLU_2507208_0_0_7"/>
<reference evidence="2" key="2">
    <citation type="submission" date="2011-03" db="EMBL/GenBank/DDBJ databases">
        <title>The complete genome of Desulfobacca acetoxidans DSM 11109.</title>
        <authorList>
            <consortium name="US DOE Joint Genome Institute (JGI-PGF)"/>
            <person name="Lucas S."/>
            <person name="Copeland A."/>
            <person name="Lapidus A."/>
            <person name="Bruce D."/>
            <person name="Goodwin L."/>
            <person name="Pitluck S."/>
            <person name="Peters L."/>
            <person name="Kyrpides N."/>
            <person name="Mavromatis K."/>
            <person name="Ivanova N."/>
            <person name="Ovchinnikova G."/>
            <person name="Teshima H."/>
            <person name="Detter J.C."/>
            <person name="Han C."/>
            <person name="Land M."/>
            <person name="Hauser L."/>
            <person name="Markowitz V."/>
            <person name="Cheng J.-F."/>
            <person name="Hugenholtz P."/>
            <person name="Woyke T."/>
            <person name="Wu D."/>
            <person name="Spring S."/>
            <person name="Schueler E."/>
            <person name="Brambilla E."/>
            <person name="Klenk H.-P."/>
            <person name="Eisen J.A."/>
        </authorList>
    </citation>
    <scope>NUCLEOTIDE SEQUENCE [LARGE SCALE GENOMIC DNA]</scope>
    <source>
        <strain evidence="2">ATCC 700848 / DSM 11109 / ASRB2</strain>
    </source>
</reference>
<keyword evidence="2" id="KW-1185">Reference proteome</keyword>
<evidence type="ECO:0000313" key="1">
    <source>
        <dbReference type="EMBL" id="AEB08647.1"/>
    </source>
</evidence>
<gene>
    <name evidence="1" type="ordered locus">Desac_0768</name>
</gene>
<sequence length="85" mass="9580">MVAYRILQLIPATGWEVELSFDDGCKQIHPLIAMALIERVDDHGDWYREVVGLYPQADGSCFGTVYDDTRVSGLTYRQQGENTPS</sequence>
<evidence type="ECO:0000313" key="2">
    <source>
        <dbReference type="Proteomes" id="UP000000483"/>
    </source>
</evidence>
<organism evidence="1 2">
    <name type="scientific">Desulfobacca acetoxidans (strain ATCC 700848 / DSM 11109 / ASRB2)</name>
    <dbReference type="NCBI Taxonomy" id="880072"/>
    <lineage>
        <taxon>Bacteria</taxon>
        <taxon>Pseudomonadati</taxon>
        <taxon>Thermodesulfobacteriota</taxon>
        <taxon>Desulfobaccia</taxon>
        <taxon>Desulfobaccales</taxon>
        <taxon>Desulfobaccaceae</taxon>
        <taxon>Desulfobacca</taxon>
    </lineage>
</organism>
<accession>F2NF92</accession>